<dbReference type="GO" id="GO:0009279">
    <property type="term" value="C:cell outer membrane"/>
    <property type="evidence" value="ECO:0007669"/>
    <property type="project" value="UniProtKB-SubCell"/>
</dbReference>
<dbReference type="Proteomes" id="UP000286246">
    <property type="component" value="Unassembled WGS sequence"/>
</dbReference>
<feature type="domain" description="SusD-like N-terminal" evidence="7">
    <location>
        <begin position="101"/>
        <end position="256"/>
    </location>
</feature>
<dbReference type="SUPFAM" id="SSF48452">
    <property type="entry name" value="TPR-like"/>
    <property type="match status" value="1"/>
</dbReference>
<evidence type="ECO:0000256" key="1">
    <source>
        <dbReference type="ARBA" id="ARBA00004442"/>
    </source>
</evidence>
<reference evidence="8 9" key="1">
    <citation type="submission" date="2018-09" db="EMBL/GenBank/DDBJ databases">
        <title>Genomic Encyclopedia of Type Strains, Phase III (KMG-III): the genomes of soil and plant-associated and newly described type strains.</title>
        <authorList>
            <person name="Whitman W."/>
        </authorList>
    </citation>
    <scope>NUCLEOTIDE SEQUENCE [LARGE SCALE GENOMIC DNA]</scope>
    <source>
        <strain evidence="8 9">CECT 7938</strain>
    </source>
</reference>
<dbReference type="InterPro" id="IPR011990">
    <property type="entry name" value="TPR-like_helical_dom_sf"/>
</dbReference>
<evidence type="ECO:0000259" key="6">
    <source>
        <dbReference type="Pfam" id="PF07980"/>
    </source>
</evidence>
<dbReference type="EMBL" id="RAPY01000004">
    <property type="protein sequence ID" value="RKE46734.1"/>
    <property type="molecule type" value="Genomic_DNA"/>
</dbReference>
<organism evidence="8 9">
    <name type="scientific">Sphingobacterium detergens</name>
    <dbReference type="NCBI Taxonomy" id="1145106"/>
    <lineage>
        <taxon>Bacteria</taxon>
        <taxon>Pseudomonadati</taxon>
        <taxon>Bacteroidota</taxon>
        <taxon>Sphingobacteriia</taxon>
        <taxon>Sphingobacteriales</taxon>
        <taxon>Sphingobacteriaceae</taxon>
        <taxon>Sphingobacterium</taxon>
    </lineage>
</organism>
<dbReference type="InterPro" id="IPR012944">
    <property type="entry name" value="SusD_RagB_dom"/>
</dbReference>
<evidence type="ECO:0000256" key="5">
    <source>
        <dbReference type="ARBA" id="ARBA00023237"/>
    </source>
</evidence>
<evidence type="ECO:0000259" key="7">
    <source>
        <dbReference type="Pfam" id="PF14322"/>
    </source>
</evidence>
<name>A0A420AQH6_SPHD1</name>
<keyword evidence="9" id="KW-1185">Reference proteome</keyword>
<proteinExistence type="inferred from homology"/>
<comment type="subcellular location">
    <subcellularLocation>
        <location evidence="1">Cell outer membrane</location>
    </subcellularLocation>
</comment>
<dbReference type="AlphaFoldDB" id="A0A420AQH6"/>
<keyword evidence="3" id="KW-0732">Signal</keyword>
<dbReference type="Gene3D" id="1.25.40.390">
    <property type="match status" value="1"/>
</dbReference>
<dbReference type="Pfam" id="PF07980">
    <property type="entry name" value="SusD_RagB"/>
    <property type="match status" value="1"/>
</dbReference>
<keyword evidence="5" id="KW-0998">Cell outer membrane</keyword>
<comment type="caution">
    <text evidence="8">The sequence shown here is derived from an EMBL/GenBank/DDBJ whole genome shotgun (WGS) entry which is preliminary data.</text>
</comment>
<evidence type="ECO:0000256" key="4">
    <source>
        <dbReference type="ARBA" id="ARBA00023136"/>
    </source>
</evidence>
<evidence type="ECO:0000313" key="9">
    <source>
        <dbReference type="Proteomes" id="UP000286246"/>
    </source>
</evidence>
<evidence type="ECO:0000313" key="8">
    <source>
        <dbReference type="EMBL" id="RKE46734.1"/>
    </source>
</evidence>
<protein>
    <submittedName>
        <fullName evidence="8">SusD-like starch-binding protein associating with outer membrane</fullName>
    </submittedName>
</protein>
<evidence type="ECO:0000256" key="3">
    <source>
        <dbReference type="ARBA" id="ARBA00022729"/>
    </source>
</evidence>
<evidence type="ECO:0000256" key="2">
    <source>
        <dbReference type="ARBA" id="ARBA00006275"/>
    </source>
</evidence>
<dbReference type="InterPro" id="IPR033985">
    <property type="entry name" value="SusD-like_N"/>
</dbReference>
<comment type="similarity">
    <text evidence="2">Belongs to the SusD family.</text>
</comment>
<feature type="domain" description="RagB/SusD" evidence="6">
    <location>
        <begin position="375"/>
        <end position="466"/>
    </location>
</feature>
<accession>A0A420AQH6</accession>
<dbReference type="Pfam" id="PF14322">
    <property type="entry name" value="SusD-like_3"/>
    <property type="match status" value="1"/>
</dbReference>
<keyword evidence="4" id="KW-0472">Membrane</keyword>
<gene>
    <name evidence="8" type="ORF">DFQ12_3887</name>
</gene>
<sequence>MFSCLNYKMLLLCALLITFFGSCKKFLEMPLKDKLPQDNLFSDEQGFMDALTGVYLGMGKTASGADKGLYTHDLTMGMLSVMVNNYPNASTSPLNDGLFANVSKFDYEQVGVKQEIRSIWSSMYNNIANLNNLLTYIDAKEGIFTRDYYYRVKGESIALRALFHFDLARMFGQSPAIGMNERAIPYVRVFSAQATPMVPLGSALDSCIADLIQAKDLLAKADTSKLNGGTSDLFSSYTQNRMNYWATKALLARVYLYKGDVVKAKQMAMEVIGSKKFPLSTSNVAVATASVRDRLFSGELIFSLYSTNLKTNNEALFNVGSGSPLQLPLASKNAIYGTTAPFDWRLSWFDNNSRGTNVPSKYFQDANLPYDLQNIVPLIRISEMYYIVAECENIAGNLSVGANYLNQVRMARGLNPLAPSETQDAVTLSNEISKEYKKEFIQEGQSFFYYKRLNKDLKIETGTTMQVPENAYVFPIPDKENEYNPQRKEVTKILFH</sequence>